<dbReference type="InterPro" id="IPR001544">
    <property type="entry name" value="Aminotrans_IV"/>
</dbReference>
<keyword evidence="8" id="KW-0028">Amino-acid biosynthesis</keyword>
<protein>
    <recommendedName>
        <fullName evidence="7">Probable branched-chain-amino-acid aminotransferase</fullName>
        <ecNumber evidence="6">2.6.1.42</ecNumber>
    </recommendedName>
</protein>
<comment type="pathway">
    <text evidence="3">Amino-acid biosynthesis; L-valine biosynthesis; L-valine from pyruvate: step 4/4.</text>
</comment>
<comment type="similarity">
    <text evidence="5">Belongs to the class-IV pyridoxal-phosphate-dependent aminotransferase family.</text>
</comment>
<dbReference type="PANTHER" id="PTHR42743">
    <property type="entry name" value="AMINO-ACID AMINOTRANSFERASE"/>
    <property type="match status" value="1"/>
</dbReference>
<comment type="catalytic activity">
    <reaction evidence="11">
        <text>L-leucine + 2-oxoglutarate = 4-methyl-2-oxopentanoate + L-glutamate</text>
        <dbReference type="Rhea" id="RHEA:18321"/>
        <dbReference type="ChEBI" id="CHEBI:16810"/>
        <dbReference type="ChEBI" id="CHEBI:17865"/>
        <dbReference type="ChEBI" id="CHEBI:29985"/>
        <dbReference type="ChEBI" id="CHEBI:57427"/>
        <dbReference type="EC" id="2.6.1.42"/>
    </reaction>
</comment>
<dbReference type="Proteomes" id="UP001595528">
    <property type="component" value="Unassembled WGS sequence"/>
</dbReference>
<evidence type="ECO:0000313" key="13">
    <source>
        <dbReference type="Proteomes" id="UP001595528"/>
    </source>
</evidence>
<keyword evidence="13" id="KW-1185">Reference proteome</keyword>
<dbReference type="RefSeq" id="WP_379897669.1">
    <property type="nucleotide sequence ID" value="NZ_JBHRTR010000005.1"/>
</dbReference>
<dbReference type="InterPro" id="IPR043132">
    <property type="entry name" value="BCAT-like_C"/>
</dbReference>
<evidence type="ECO:0000313" key="12">
    <source>
        <dbReference type="EMBL" id="MFC3225927.1"/>
    </source>
</evidence>
<reference evidence="13" key="1">
    <citation type="journal article" date="2019" name="Int. J. Syst. Evol. Microbiol.">
        <title>The Global Catalogue of Microorganisms (GCM) 10K type strain sequencing project: providing services to taxonomists for standard genome sequencing and annotation.</title>
        <authorList>
            <consortium name="The Broad Institute Genomics Platform"/>
            <consortium name="The Broad Institute Genome Sequencing Center for Infectious Disease"/>
            <person name="Wu L."/>
            <person name="Ma J."/>
        </authorList>
    </citation>
    <scope>NUCLEOTIDE SEQUENCE [LARGE SCALE GENOMIC DNA]</scope>
    <source>
        <strain evidence="13">KCTC 42964</strain>
    </source>
</reference>
<evidence type="ECO:0000256" key="11">
    <source>
        <dbReference type="ARBA" id="ARBA00049229"/>
    </source>
</evidence>
<dbReference type="Gene3D" id="3.20.10.10">
    <property type="entry name" value="D-amino Acid Aminotransferase, subunit A, domain 2"/>
    <property type="match status" value="1"/>
</dbReference>
<comment type="function">
    <text evidence="1">Acts on leucine, isoleucine and valine.</text>
</comment>
<name>A0ABV7KUG0_9PROT</name>
<dbReference type="EMBL" id="JBHRTR010000005">
    <property type="protein sequence ID" value="MFC3225927.1"/>
    <property type="molecule type" value="Genomic_DNA"/>
</dbReference>
<dbReference type="InterPro" id="IPR043131">
    <property type="entry name" value="BCAT-like_N"/>
</dbReference>
<evidence type="ECO:0000256" key="7">
    <source>
        <dbReference type="ARBA" id="ARBA00014472"/>
    </source>
</evidence>
<sequence length="284" mass="31573">MSRIAYVNGRYLPHCDGMVHIEDRGYQFADGVYEVTAVRNGRMVDSDMHLERLERSLSELRIPMPMSPRAVLAVMEETARRNRVRDGIVYTQVTRGVARRDHAFPKAAKPAVVMTAKSMDFDGIARKAGEGVKVVSVRDIRWDRCDIKSVSLLPNCLAKQEAKDRGAFEAWMVDDEGYVTEGSSTNAWIVDADGRIVTREVSPNILNGITRRALLQLAADAGTEIVERRFTLEEAMAAREAFLTSTTSFVMPVVEIDGRPVGNGAPGMLTERLRQSYVEHATAV</sequence>
<dbReference type="InterPro" id="IPR050571">
    <property type="entry name" value="Class-IV_PLP-Dep_Aminotrnsfr"/>
</dbReference>
<comment type="pathway">
    <text evidence="2">Amino-acid biosynthesis; L-isoleucine biosynthesis; L-isoleucine from 2-oxobutanoate: step 4/4.</text>
</comment>
<evidence type="ECO:0000256" key="2">
    <source>
        <dbReference type="ARBA" id="ARBA00004824"/>
    </source>
</evidence>
<comment type="caution">
    <text evidence="12">The sequence shown here is derived from an EMBL/GenBank/DDBJ whole genome shotgun (WGS) entry which is preliminary data.</text>
</comment>
<evidence type="ECO:0000256" key="5">
    <source>
        <dbReference type="ARBA" id="ARBA00009320"/>
    </source>
</evidence>
<evidence type="ECO:0000256" key="6">
    <source>
        <dbReference type="ARBA" id="ARBA00013053"/>
    </source>
</evidence>
<dbReference type="InterPro" id="IPR036038">
    <property type="entry name" value="Aminotransferase-like"/>
</dbReference>
<dbReference type="NCBIfam" id="NF005209">
    <property type="entry name" value="PRK06680.1"/>
    <property type="match status" value="1"/>
</dbReference>
<dbReference type="SUPFAM" id="SSF56752">
    <property type="entry name" value="D-aminoacid aminotransferase-like PLP-dependent enzymes"/>
    <property type="match status" value="1"/>
</dbReference>
<organism evidence="12 13">
    <name type="scientific">Marinibaculum pumilum</name>
    <dbReference type="NCBI Taxonomy" id="1766165"/>
    <lineage>
        <taxon>Bacteria</taxon>
        <taxon>Pseudomonadati</taxon>
        <taxon>Pseudomonadota</taxon>
        <taxon>Alphaproteobacteria</taxon>
        <taxon>Rhodospirillales</taxon>
        <taxon>Rhodospirillaceae</taxon>
        <taxon>Marinibaculum</taxon>
    </lineage>
</organism>
<evidence type="ECO:0000256" key="8">
    <source>
        <dbReference type="ARBA" id="ARBA00023304"/>
    </source>
</evidence>
<evidence type="ECO:0000256" key="3">
    <source>
        <dbReference type="ARBA" id="ARBA00004931"/>
    </source>
</evidence>
<proteinExistence type="inferred from homology"/>
<dbReference type="EC" id="2.6.1.42" evidence="6"/>
<gene>
    <name evidence="12" type="ORF">ACFOGJ_01705</name>
</gene>
<keyword evidence="8" id="KW-0100">Branched-chain amino acid biosynthesis</keyword>
<evidence type="ECO:0000256" key="4">
    <source>
        <dbReference type="ARBA" id="ARBA00005072"/>
    </source>
</evidence>
<evidence type="ECO:0000256" key="9">
    <source>
        <dbReference type="ARBA" id="ARBA00048212"/>
    </source>
</evidence>
<evidence type="ECO:0000256" key="1">
    <source>
        <dbReference type="ARBA" id="ARBA00003109"/>
    </source>
</evidence>
<comment type="pathway">
    <text evidence="4">Amino-acid biosynthesis; L-leucine biosynthesis; L-leucine from 3-methyl-2-oxobutanoate: step 4/4.</text>
</comment>
<dbReference type="Gene3D" id="3.30.470.10">
    <property type="match status" value="1"/>
</dbReference>
<comment type="catalytic activity">
    <reaction evidence="10">
        <text>L-isoleucine + 2-oxoglutarate = (S)-3-methyl-2-oxopentanoate + L-glutamate</text>
        <dbReference type="Rhea" id="RHEA:24801"/>
        <dbReference type="ChEBI" id="CHEBI:16810"/>
        <dbReference type="ChEBI" id="CHEBI:29985"/>
        <dbReference type="ChEBI" id="CHEBI:35146"/>
        <dbReference type="ChEBI" id="CHEBI:58045"/>
        <dbReference type="EC" id="2.6.1.42"/>
    </reaction>
</comment>
<accession>A0ABV7KUG0</accession>
<comment type="catalytic activity">
    <reaction evidence="9">
        <text>L-valine + 2-oxoglutarate = 3-methyl-2-oxobutanoate + L-glutamate</text>
        <dbReference type="Rhea" id="RHEA:24813"/>
        <dbReference type="ChEBI" id="CHEBI:11851"/>
        <dbReference type="ChEBI" id="CHEBI:16810"/>
        <dbReference type="ChEBI" id="CHEBI:29985"/>
        <dbReference type="ChEBI" id="CHEBI:57762"/>
        <dbReference type="EC" id="2.6.1.42"/>
    </reaction>
</comment>
<dbReference type="PANTHER" id="PTHR42743:SF11">
    <property type="entry name" value="AMINODEOXYCHORISMATE LYASE"/>
    <property type="match status" value="1"/>
</dbReference>
<dbReference type="Pfam" id="PF01063">
    <property type="entry name" value="Aminotran_4"/>
    <property type="match status" value="1"/>
</dbReference>
<evidence type="ECO:0000256" key="10">
    <source>
        <dbReference type="ARBA" id="ARBA00048798"/>
    </source>
</evidence>
<dbReference type="CDD" id="cd01558">
    <property type="entry name" value="D-AAT_like"/>
    <property type="match status" value="1"/>
</dbReference>